<dbReference type="InterPro" id="IPR011712">
    <property type="entry name" value="Sig_transdc_His_kin_sub3_dim/P"/>
</dbReference>
<dbReference type="STRING" id="417292.SAMN05421806_101971"/>
<protein>
    <recommendedName>
        <fullName evidence="2">histidine kinase</fullName>
        <ecNumber evidence="2">2.7.13.3</ecNumber>
    </recommendedName>
</protein>
<dbReference type="Proteomes" id="UP000199155">
    <property type="component" value="Unassembled WGS sequence"/>
</dbReference>
<dbReference type="InterPro" id="IPR003594">
    <property type="entry name" value="HATPase_dom"/>
</dbReference>
<comment type="catalytic activity">
    <reaction evidence="1">
        <text>ATP + protein L-histidine = ADP + protein N-phospho-L-histidine.</text>
        <dbReference type="EC" id="2.7.13.3"/>
    </reaction>
</comment>
<dbReference type="GO" id="GO:0016020">
    <property type="term" value="C:membrane"/>
    <property type="evidence" value="ECO:0007669"/>
    <property type="project" value="InterPro"/>
</dbReference>
<feature type="compositionally biased region" description="Gly residues" evidence="9">
    <location>
        <begin position="1"/>
        <end position="25"/>
    </location>
</feature>
<evidence type="ECO:0000259" key="10">
    <source>
        <dbReference type="SMART" id="SM00387"/>
    </source>
</evidence>
<evidence type="ECO:0000313" key="12">
    <source>
        <dbReference type="Proteomes" id="UP000199155"/>
    </source>
</evidence>
<dbReference type="PANTHER" id="PTHR24421">
    <property type="entry name" value="NITRATE/NITRITE SENSOR PROTEIN NARX-RELATED"/>
    <property type="match status" value="1"/>
</dbReference>
<evidence type="ECO:0000256" key="2">
    <source>
        <dbReference type="ARBA" id="ARBA00012438"/>
    </source>
</evidence>
<gene>
    <name evidence="11" type="ORF">SAMN05421806_101971</name>
</gene>
<evidence type="ECO:0000256" key="4">
    <source>
        <dbReference type="ARBA" id="ARBA00022679"/>
    </source>
</evidence>
<evidence type="ECO:0000256" key="8">
    <source>
        <dbReference type="ARBA" id="ARBA00023012"/>
    </source>
</evidence>
<dbReference type="GO" id="GO:0005524">
    <property type="term" value="F:ATP binding"/>
    <property type="evidence" value="ECO:0007669"/>
    <property type="project" value="UniProtKB-KW"/>
</dbReference>
<feature type="compositionally biased region" description="Basic and acidic residues" evidence="9">
    <location>
        <begin position="74"/>
        <end position="85"/>
    </location>
</feature>
<keyword evidence="5" id="KW-0547">Nucleotide-binding</keyword>
<dbReference type="InterPro" id="IPR050482">
    <property type="entry name" value="Sensor_HK_TwoCompSys"/>
</dbReference>
<dbReference type="GO" id="GO:0046983">
    <property type="term" value="F:protein dimerization activity"/>
    <property type="evidence" value="ECO:0007669"/>
    <property type="project" value="InterPro"/>
</dbReference>
<dbReference type="EC" id="2.7.13.3" evidence="2"/>
<dbReference type="Gene3D" id="3.30.565.10">
    <property type="entry name" value="Histidine kinase-like ATPase, C-terminal domain"/>
    <property type="match status" value="1"/>
</dbReference>
<dbReference type="SMART" id="SM00387">
    <property type="entry name" value="HATPase_c"/>
    <property type="match status" value="1"/>
</dbReference>
<dbReference type="Pfam" id="PF07730">
    <property type="entry name" value="HisKA_3"/>
    <property type="match status" value="1"/>
</dbReference>
<evidence type="ECO:0000256" key="7">
    <source>
        <dbReference type="ARBA" id="ARBA00022840"/>
    </source>
</evidence>
<keyword evidence="7" id="KW-0067">ATP-binding</keyword>
<dbReference type="GO" id="GO:0000155">
    <property type="term" value="F:phosphorelay sensor kinase activity"/>
    <property type="evidence" value="ECO:0007669"/>
    <property type="project" value="InterPro"/>
</dbReference>
<evidence type="ECO:0000256" key="3">
    <source>
        <dbReference type="ARBA" id="ARBA00022553"/>
    </source>
</evidence>
<sequence length="501" mass="51195">MAAEGQGEGGVGAVGAAGSRTGGSGDAHPAGLGAAHPAGPGDLAGPDNTAGLEHPAGPHDLDGSGDSADPGRPAGRDHPGGRDDSAGPVHPTSPDRPADPAHPQPANSRKARAAEYRRAQAAAAERVRPPVTWRARAADAVLAVVVGGLVAASAPDDTRVTAYALALAGSLALAGYRSAPRAVLAVTTLLLSGYVVLAEPGAAAALPVVGAVHTASRAGHRGLGALAGLLFLAVFAVAGEGLDATLLLAGWFLCAVVTGLADQNWQAYLRQTEQRAVEAERTREEAALRRAGEERLRIARELHDSLTHSIAVVKLQAGVAVHLARKRGEEVPPALLAIQEASGEAMRELRATLVVLRDQGPAGRVEEVVERARAAGLAVTLTDYDGDLPDEVGHTAYRIVQEALTNAARHAGAARVRVRLGVEAGVLEVAVEDDGRARAGADFVPGIGLTGMRERVEAVGGTLECGPQEAGGFLVRARLPLLVRQSAPDRGDGHVRVGEAQ</sequence>
<evidence type="ECO:0000256" key="1">
    <source>
        <dbReference type="ARBA" id="ARBA00000085"/>
    </source>
</evidence>
<keyword evidence="4" id="KW-0808">Transferase</keyword>
<dbReference type="CDD" id="cd16917">
    <property type="entry name" value="HATPase_UhpB-NarQ-NarX-like"/>
    <property type="match status" value="1"/>
</dbReference>
<organism evidence="11 12">
    <name type="scientific">Streptomyces indicus</name>
    <dbReference type="NCBI Taxonomy" id="417292"/>
    <lineage>
        <taxon>Bacteria</taxon>
        <taxon>Bacillati</taxon>
        <taxon>Actinomycetota</taxon>
        <taxon>Actinomycetes</taxon>
        <taxon>Kitasatosporales</taxon>
        <taxon>Streptomycetaceae</taxon>
        <taxon>Streptomyces</taxon>
    </lineage>
</organism>
<feature type="domain" description="Histidine kinase/HSP90-like ATPase" evidence="10">
    <location>
        <begin position="391"/>
        <end position="483"/>
    </location>
</feature>
<feature type="compositionally biased region" description="Low complexity" evidence="9">
    <location>
        <begin position="26"/>
        <end position="46"/>
    </location>
</feature>
<feature type="region of interest" description="Disordered" evidence="9">
    <location>
        <begin position="1"/>
        <end position="123"/>
    </location>
</feature>
<dbReference type="AlphaFoldDB" id="A0A1G8UNX5"/>
<evidence type="ECO:0000256" key="9">
    <source>
        <dbReference type="SAM" id="MobiDB-lite"/>
    </source>
</evidence>
<dbReference type="Pfam" id="PF02518">
    <property type="entry name" value="HATPase_c"/>
    <property type="match status" value="1"/>
</dbReference>
<evidence type="ECO:0000256" key="6">
    <source>
        <dbReference type="ARBA" id="ARBA00022777"/>
    </source>
</evidence>
<dbReference type="Gene3D" id="1.20.5.1930">
    <property type="match status" value="1"/>
</dbReference>
<dbReference type="EMBL" id="FNFF01000001">
    <property type="protein sequence ID" value="SDJ55471.1"/>
    <property type="molecule type" value="Genomic_DNA"/>
</dbReference>
<reference evidence="11 12" key="1">
    <citation type="submission" date="2016-10" db="EMBL/GenBank/DDBJ databases">
        <authorList>
            <person name="de Groot N.N."/>
        </authorList>
    </citation>
    <scope>NUCLEOTIDE SEQUENCE [LARGE SCALE GENOMIC DNA]</scope>
    <source>
        <strain evidence="11 12">CGMCC 4.5727</strain>
    </source>
</reference>
<evidence type="ECO:0000313" key="11">
    <source>
        <dbReference type="EMBL" id="SDJ55471.1"/>
    </source>
</evidence>
<keyword evidence="3" id="KW-0597">Phosphoprotein</keyword>
<dbReference type="PANTHER" id="PTHR24421:SF10">
    <property type="entry name" value="NITRATE_NITRITE SENSOR PROTEIN NARQ"/>
    <property type="match status" value="1"/>
</dbReference>
<dbReference type="InterPro" id="IPR036890">
    <property type="entry name" value="HATPase_C_sf"/>
</dbReference>
<name>A0A1G8UNX5_9ACTN</name>
<accession>A0A1G8UNX5</accession>
<keyword evidence="8" id="KW-0902">Two-component regulatory system</keyword>
<keyword evidence="6 11" id="KW-0418">Kinase</keyword>
<evidence type="ECO:0000256" key="5">
    <source>
        <dbReference type="ARBA" id="ARBA00022741"/>
    </source>
</evidence>
<keyword evidence="12" id="KW-1185">Reference proteome</keyword>
<proteinExistence type="predicted"/>
<dbReference type="SUPFAM" id="SSF55874">
    <property type="entry name" value="ATPase domain of HSP90 chaperone/DNA topoisomerase II/histidine kinase"/>
    <property type="match status" value="1"/>
</dbReference>